<accession>A0A4Y2C059</accession>
<proteinExistence type="predicted"/>
<name>A0A4Y2C059_ARAVE</name>
<keyword evidence="2" id="KW-1185">Reference proteome</keyword>
<gene>
    <name evidence="1" type="ORF">AVEN_162986_1</name>
</gene>
<reference evidence="1 2" key="1">
    <citation type="journal article" date="2019" name="Sci. Rep.">
        <title>Orb-weaving spider Araneus ventricosus genome elucidates the spidroin gene catalogue.</title>
        <authorList>
            <person name="Kono N."/>
            <person name="Nakamura H."/>
            <person name="Ohtoshi R."/>
            <person name="Moran D.A.P."/>
            <person name="Shinohara A."/>
            <person name="Yoshida Y."/>
            <person name="Fujiwara M."/>
            <person name="Mori M."/>
            <person name="Tomita M."/>
            <person name="Arakawa K."/>
        </authorList>
    </citation>
    <scope>NUCLEOTIDE SEQUENCE [LARGE SCALE GENOMIC DNA]</scope>
</reference>
<evidence type="ECO:0000313" key="2">
    <source>
        <dbReference type="Proteomes" id="UP000499080"/>
    </source>
</evidence>
<evidence type="ECO:0000313" key="1">
    <source>
        <dbReference type="EMBL" id="GBL97533.1"/>
    </source>
</evidence>
<comment type="caution">
    <text evidence="1">The sequence shown here is derived from an EMBL/GenBank/DDBJ whole genome shotgun (WGS) entry which is preliminary data.</text>
</comment>
<organism evidence="1 2">
    <name type="scientific">Araneus ventricosus</name>
    <name type="common">Orbweaver spider</name>
    <name type="synonym">Epeira ventricosa</name>
    <dbReference type="NCBI Taxonomy" id="182803"/>
    <lineage>
        <taxon>Eukaryota</taxon>
        <taxon>Metazoa</taxon>
        <taxon>Ecdysozoa</taxon>
        <taxon>Arthropoda</taxon>
        <taxon>Chelicerata</taxon>
        <taxon>Arachnida</taxon>
        <taxon>Araneae</taxon>
        <taxon>Araneomorphae</taxon>
        <taxon>Entelegynae</taxon>
        <taxon>Araneoidea</taxon>
        <taxon>Araneidae</taxon>
        <taxon>Araneus</taxon>
    </lineage>
</organism>
<sequence>MAGIVIGIRRKMKTVTKKNPTKKERRILRFQLGKLNAVPGCPIHTFDRATVECHGGNILIPQHQETKFLRITRRMEPTSPTERLSIFCSLVNQLTVWEDFVN</sequence>
<dbReference type="AlphaFoldDB" id="A0A4Y2C059"/>
<dbReference type="Proteomes" id="UP000499080">
    <property type="component" value="Unassembled WGS sequence"/>
</dbReference>
<protein>
    <submittedName>
        <fullName evidence="1">Uncharacterized protein</fullName>
    </submittedName>
</protein>
<dbReference type="EMBL" id="BGPR01000130">
    <property type="protein sequence ID" value="GBL97533.1"/>
    <property type="molecule type" value="Genomic_DNA"/>
</dbReference>